<comment type="caution">
    <text evidence="4">The sequence shown here is derived from an EMBL/GenBank/DDBJ whole genome shotgun (WGS) entry which is preliminary data.</text>
</comment>
<dbReference type="InterPro" id="IPR033714">
    <property type="entry name" value="tRNA_bind_bactPheRS"/>
</dbReference>
<dbReference type="InterPro" id="IPR002547">
    <property type="entry name" value="tRNA-bd_dom"/>
</dbReference>
<evidence type="ECO:0000259" key="3">
    <source>
        <dbReference type="PROSITE" id="PS50886"/>
    </source>
</evidence>
<organism evidence="4">
    <name type="scientific">marine sediment metagenome</name>
    <dbReference type="NCBI Taxonomy" id="412755"/>
    <lineage>
        <taxon>unclassified sequences</taxon>
        <taxon>metagenomes</taxon>
        <taxon>ecological metagenomes</taxon>
    </lineage>
</organism>
<dbReference type="EMBL" id="BARS01056204">
    <property type="protein sequence ID" value="GAG52246.1"/>
    <property type="molecule type" value="Genomic_DNA"/>
</dbReference>
<keyword evidence="1" id="KW-0820">tRNA-binding</keyword>
<dbReference type="GO" id="GO:0000049">
    <property type="term" value="F:tRNA binding"/>
    <property type="evidence" value="ECO:0007669"/>
    <property type="project" value="UniProtKB-KW"/>
</dbReference>
<evidence type="ECO:0000313" key="4">
    <source>
        <dbReference type="EMBL" id="GAG52246.1"/>
    </source>
</evidence>
<name>X0ZVX7_9ZZZZ</name>
<feature type="domain" description="TRNA-binding" evidence="3">
    <location>
        <begin position="39"/>
        <end position="148"/>
    </location>
</feature>
<evidence type="ECO:0000256" key="2">
    <source>
        <dbReference type="ARBA" id="ARBA00022884"/>
    </source>
</evidence>
<dbReference type="AlphaFoldDB" id="X0ZVX7"/>
<dbReference type="InterPro" id="IPR012340">
    <property type="entry name" value="NA-bd_OB-fold"/>
</dbReference>
<dbReference type="PROSITE" id="PS50886">
    <property type="entry name" value="TRBD"/>
    <property type="match status" value="1"/>
</dbReference>
<sequence length="179" mass="18962">MKFTLKWLKQHLDTDATLDEICDGLVGVGLEVEGVEDQTRALAAFTICKVAEARQHPNADRLRVCDVQTRDGLVQVVCGAPNARTGLIGVFAAPGTHVPGTGIDLEVGTIRGVESAGMLCSERELMISDSHDGIIDLVEDFPIGMSAAEALGLDDPVIDVAITPNRPDALGVYGIARDL</sequence>
<dbReference type="FunFam" id="2.40.50.140:FF:000045">
    <property type="entry name" value="Phenylalanine--tRNA ligase beta subunit"/>
    <property type="match status" value="1"/>
</dbReference>
<accession>X0ZVX7</accession>
<dbReference type="SUPFAM" id="SSF50249">
    <property type="entry name" value="Nucleic acid-binding proteins"/>
    <property type="match status" value="1"/>
</dbReference>
<reference evidence="4" key="1">
    <citation type="journal article" date="2014" name="Front. Microbiol.">
        <title>High frequency of phylogenetically diverse reductive dehalogenase-homologous genes in deep subseafloor sedimentary metagenomes.</title>
        <authorList>
            <person name="Kawai M."/>
            <person name="Futagami T."/>
            <person name="Toyoda A."/>
            <person name="Takaki Y."/>
            <person name="Nishi S."/>
            <person name="Hori S."/>
            <person name="Arai W."/>
            <person name="Tsubouchi T."/>
            <person name="Morono Y."/>
            <person name="Uchiyama I."/>
            <person name="Ito T."/>
            <person name="Fujiyama A."/>
            <person name="Inagaki F."/>
            <person name="Takami H."/>
        </authorList>
    </citation>
    <scope>NUCLEOTIDE SEQUENCE</scope>
    <source>
        <strain evidence="4">Expedition CK06-06</strain>
    </source>
</reference>
<feature type="non-terminal residue" evidence="4">
    <location>
        <position position="179"/>
    </location>
</feature>
<dbReference type="CDD" id="cd02796">
    <property type="entry name" value="tRNA_bind_bactPheRS"/>
    <property type="match status" value="1"/>
</dbReference>
<gene>
    <name evidence="4" type="ORF">S01H1_82840</name>
</gene>
<evidence type="ECO:0000256" key="1">
    <source>
        <dbReference type="ARBA" id="ARBA00022555"/>
    </source>
</evidence>
<dbReference type="Pfam" id="PF01588">
    <property type="entry name" value="tRNA_bind"/>
    <property type="match status" value="1"/>
</dbReference>
<dbReference type="NCBIfam" id="NF045760">
    <property type="entry name" value="YtpR"/>
    <property type="match status" value="1"/>
</dbReference>
<keyword evidence="2" id="KW-0694">RNA-binding</keyword>
<proteinExistence type="predicted"/>
<dbReference type="Gene3D" id="2.40.50.140">
    <property type="entry name" value="Nucleic acid-binding proteins"/>
    <property type="match status" value="1"/>
</dbReference>
<protein>
    <recommendedName>
        <fullName evidence="3">tRNA-binding domain-containing protein</fullName>
    </recommendedName>
</protein>
<dbReference type="Gene3D" id="3.30.56.10">
    <property type="match status" value="1"/>
</dbReference>